<keyword evidence="1" id="KW-0812">Transmembrane</keyword>
<keyword evidence="3" id="KW-1185">Reference proteome</keyword>
<sequence>MFHILRPLRYGWFYCPDGAYDDNRQSCPKAFISCPIPSVMWIFMLLLADYVTCAMTDWKGVYVSDLELNKSWCKPIEGMRNVTELRDLTRKYIHQSQCAGYIVITIFSILSVAIVGIHDSCISGKCDRCPSRLLLFFRRIEKHSEGHNNGQDDVELSPTSIISTHPLVAFSKRE</sequence>
<feature type="transmembrane region" description="Helical" evidence="1">
    <location>
        <begin position="98"/>
        <end position="118"/>
    </location>
</feature>
<reference evidence="2 3" key="1">
    <citation type="submission" date="2023-09" db="EMBL/GenBank/DDBJ databases">
        <authorList>
            <person name="Wang M."/>
        </authorList>
    </citation>
    <scope>NUCLEOTIDE SEQUENCE [LARGE SCALE GENOMIC DNA]</scope>
    <source>
        <strain evidence="2">GT-2023</strain>
        <tissue evidence="2">Liver</tissue>
    </source>
</reference>
<organism evidence="2 3">
    <name type="scientific">Cirrhinus molitorella</name>
    <name type="common">mud carp</name>
    <dbReference type="NCBI Taxonomy" id="172907"/>
    <lineage>
        <taxon>Eukaryota</taxon>
        <taxon>Metazoa</taxon>
        <taxon>Chordata</taxon>
        <taxon>Craniata</taxon>
        <taxon>Vertebrata</taxon>
        <taxon>Euteleostomi</taxon>
        <taxon>Actinopterygii</taxon>
        <taxon>Neopterygii</taxon>
        <taxon>Teleostei</taxon>
        <taxon>Ostariophysi</taxon>
        <taxon>Cypriniformes</taxon>
        <taxon>Cyprinidae</taxon>
        <taxon>Labeoninae</taxon>
        <taxon>Labeonini</taxon>
        <taxon>Cirrhinus</taxon>
    </lineage>
</organism>
<evidence type="ECO:0000313" key="2">
    <source>
        <dbReference type="EMBL" id="KAL1251476.1"/>
    </source>
</evidence>
<keyword evidence="1" id="KW-1133">Transmembrane helix</keyword>
<keyword evidence="1" id="KW-0472">Membrane</keyword>
<name>A0ABR3LHC0_9TELE</name>
<gene>
    <name evidence="2" type="ORF">QQF64_019272</name>
</gene>
<dbReference type="Proteomes" id="UP001558613">
    <property type="component" value="Unassembled WGS sequence"/>
</dbReference>
<accession>A0ABR3LHC0</accession>
<proteinExistence type="predicted"/>
<evidence type="ECO:0000256" key="1">
    <source>
        <dbReference type="SAM" id="Phobius"/>
    </source>
</evidence>
<protein>
    <submittedName>
        <fullName evidence="2">Uncharacterized protein</fullName>
    </submittedName>
</protein>
<dbReference type="EMBL" id="JAYMGO010000022">
    <property type="protein sequence ID" value="KAL1251476.1"/>
    <property type="molecule type" value="Genomic_DNA"/>
</dbReference>
<evidence type="ECO:0000313" key="3">
    <source>
        <dbReference type="Proteomes" id="UP001558613"/>
    </source>
</evidence>
<comment type="caution">
    <text evidence="2">The sequence shown here is derived from an EMBL/GenBank/DDBJ whole genome shotgun (WGS) entry which is preliminary data.</text>
</comment>
<feature type="transmembrane region" description="Helical" evidence="1">
    <location>
        <begin position="30"/>
        <end position="51"/>
    </location>
</feature>